<proteinExistence type="predicted"/>
<organism evidence="1 2">
    <name type="scientific">Inconstantimicrobium mannanitabidum</name>
    <dbReference type="NCBI Taxonomy" id="1604901"/>
    <lineage>
        <taxon>Bacteria</taxon>
        <taxon>Bacillati</taxon>
        <taxon>Bacillota</taxon>
        <taxon>Clostridia</taxon>
        <taxon>Eubacteriales</taxon>
        <taxon>Clostridiaceae</taxon>
        <taxon>Inconstantimicrobium</taxon>
    </lineage>
</organism>
<reference evidence="1" key="1">
    <citation type="journal article" date="2025" name="Int. J. Syst. Evol. Microbiol.">
        <title>Inconstantimicrobium mannanitabidum sp. nov., a novel member of the family Clostridiaceae isolated from anoxic soil under the treatment of reductive soil disinfestation.</title>
        <authorList>
            <person name="Ueki A."/>
            <person name="Tonouchi A."/>
            <person name="Honma S."/>
            <person name="Kaku N."/>
            <person name="Ueki K."/>
        </authorList>
    </citation>
    <scope>NUCLEOTIDE SEQUENCE</scope>
    <source>
        <strain evidence="1">TW13</strain>
    </source>
</reference>
<dbReference type="Proteomes" id="UP001058074">
    <property type="component" value="Unassembled WGS sequence"/>
</dbReference>
<gene>
    <name evidence="1" type="ORF">rsdtw13_32110</name>
</gene>
<dbReference type="EMBL" id="BROD01000001">
    <property type="protein sequence ID" value="GKX67953.1"/>
    <property type="molecule type" value="Genomic_DNA"/>
</dbReference>
<protein>
    <submittedName>
        <fullName evidence="1">Uncharacterized protein</fullName>
    </submittedName>
</protein>
<sequence>MQLFKLVLGTPTVKQAYPILILYLPYDLIIYIYKLSLIIISYLLVIYPIASIRNTPTLYETPLPKVR</sequence>
<comment type="caution">
    <text evidence="1">The sequence shown here is derived from an EMBL/GenBank/DDBJ whole genome shotgun (WGS) entry which is preliminary data.</text>
</comment>
<evidence type="ECO:0000313" key="1">
    <source>
        <dbReference type="EMBL" id="GKX67953.1"/>
    </source>
</evidence>
<evidence type="ECO:0000313" key="2">
    <source>
        <dbReference type="Proteomes" id="UP001058074"/>
    </source>
</evidence>
<keyword evidence="2" id="KW-1185">Reference proteome</keyword>
<accession>A0ACB5RFT8</accession>
<name>A0ACB5RFT8_9CLOT</name>